<protein>
    <submittedName>
        <fullName evidence="1">Uncharacterized protein</fullName>
    </submittedName>
</protein>
<keyword evidence="2" id="KW-1185">Reference proteome</keyword>
<reference evidence="1 2" key="2">
    <citation type="journal article" date="2022" name="Mol. Ecol. Resour.">
        <title>The genomes of chicory, endive, great burdock and yacon provide insights into Asteraceae paleo-polyploidization history and plant inulin production.</title>
        <authorList>
            <person name="Fan W."/>
            <person name="Wang S."/>
            <person name="Wang H."/>
            <person name="Wang A."/>
            <person name="Jiang F."/>
            <person name="Liu H."/>
            <person name="Zhao H."/>
            <person name="Xu D."/>
            <person name="Zhang Y."/>
        </authorList>
    </citation>
    <scope>NUCLEOTIDE SEQUENCE [LARGE SCALE GENOMIC DNA]</scope>
    <source>
        <strain evidence="2">cv. Yunnan</strain>
        <tissue evidence="1">Leaves</tissue>
    </source>
</reference>
<sequence>MNLHSLKIKDELQSSSTGPQYLACSVLKNYRSLDPTSIINPQMEEVLAGPAEDDDTFTDALPDFISLSDSVEALVHDKDHGKARGNSGDIFFEAEGIDESDFLSLTFLKRTPQSADYDDTDAQMSICMSKLDFFCHRPTIVALVSLGIDLGNASSSSVSSIKEDNAALGQKDKSKEHGEAKVKGLLGHGKVRVVFSLNMSVDSVTVFFNKEDGSQLAMLVQESFVLDLKASLLYFTVHPGSISVEGTLGNLRFCDISLGTDHCWGWLCDIRNQGADSLIQFTLKSYSPDDDDYEGYNYSLSGKLSAVRIVFLNRFIQEFLPQLSAYFVALAAPNTEEAMKFVDKVGGFEWLIQKYEMDGSAAVKLDLSLETPIIVVPRNSSSKELVLLPPVVCSFRYTLFYGDIADLKY</sequence>
<comment type="caution">
    <text evidence="1">The sequence shown here is derived from an EMBL/GenBank/DDBJ whole genome shotgun (WGS) entry which is preliminary data.</text>
</comment>
<dbReference type="Proteomes" id="UP001056120">
    <property type="component" value="Linkage Group LG29"/>
</dbReference>
<gene>
    <name evidence="1" type="ORF">L1987_86992</name>
</gene>
<reference evidence="2" key="1">
    <citation type="journal article" date="2022" name="Mol. Ecol. Resour.">
        <title>The genomes of chicory, endive, great burdock and yacon provide insights into Asteraceae palaeo-polyploidization history and plant inulin production.</title>
        <authorList>
            <person name="Fan W."/>
            <person name="Wang S."/>
            <person name="Wang H."/>
            <person name="Wang A."/>
            <person name="Jiang F."/>
            <person name="Liu H."/>
            <person name="Zhao H."/>
            <person name="Xu D."/>
            <person name="Zhang Y."/>
        </authorList>
    </citation>
    <scope>NUCLEOTIDE SEQUENCE [LARGE SCALE GENOMIC DNA]</scope>
    <source>
        <strain evidence="2">cv. Yunnan</strain>
    </source>
</reference>
<proteinExistence type="predicted"/>
<dbReference type="EMBL" id="CM042046">
    <property type="protein sequence ID" value="KAI3677366.1"/>
    <property type="molecule type" value="Genomic_DNA"/>
</dbReference>
<name>A0ACB8Y1G3_9ASTR</name>
<evidence type="ECO:0000313" key="1">
    <source>
        <dbReference type="EMBL" id="KAI3677366.1"/>
    </source>
</evidence>
<accession>A0ACB8Y1G3</accession>
<evidence type="ECO:0000313" key="2">
    <source>
        <dbReference type="Proteomes" id="UP001056120"/>
    </source>
</evidence>
<organism evidence="1 2">
    <name type="scientific">Smallanthus sonchifolius</name>
    <dbReference type="NCBI Taxonomy" id="185202"/>
    <lineage>
        <taxon>Eukaryota</taxon>
        <taxon>Viridiplantae</taxon>
        <taxon>Streptophyta</taxon>
        <taxon>Embryophyta</taxon>
        <taxon>Tracheophyta</taxon>
        <taxon>Spermatophyta</taxon>
        <taxon>Magnoliopsida</taxon>
        <taxon>eudicotyledons</taxon>
        <taxon>Gunneridae</taxon>
        <taxon>Pentapetalae</taxon>
        <taxon>asterids</taxon>
        <taxon>campanulids</taxon>
        <taxon>Asterales</taxon>
        <taxon>Asteraceae</taxon>
        <taxon>Asteroideae</taxon>
        <taxon>Heliantheae alliance</taxon>
        <taxon>Millerieae</taxon>
        <taxon>Smallanthus</taxon>
    </lineage>
</organism>